<protein>
    <submittedName>
        <fullName evidence="1">Uncharacterized protein</fullName>
    </submittedName>
</protein>
<gene>
    <name evidence="1" type="ORF">AN619_09540</name>
</gene>
<sequence length="44" mass="5307">MHFEISVYDEMGMICKAKHTRYIVLQHGFEKEVAKRIEQLERVI</sequence>
<proteinExistence type="predicted"/>
<accession>A0A140L798</accession>
<reference evidence="1 2" key="1">
    <citation type="submission" date="2015-12" db="EMBL/GenBank/DDBJ databases">
        <title>Draft genome sequence of the thermoanaerobe Thermotalea metallivorans, an isolate from the runoff channel of the Great Artesian Basin, Australia.</title>
        <authorList>
            <person name="Patel B.K."/>
        </authorList>
    </citation>
    <scope>NUCLEOTIDE SEQUENCE [LARGE SCALE GENOMIC DNA]</scope>
    <source>
        <strain evidence="1 2">B2-1</strain>
    </source>
</reference>
<name>A0A140L798_9FIRM</name>
<comment type="caution">
    <text evidence="1">The sequence shown here is derived from an EMBL/GenBank/DDBJ whole genome shotgun (WGS) entry which is preliminary data.</text>
</comment>
<organism evidence="1 2">
    <name type="scientific">Thermotalea metallivorans</name>
    <dbReference type="NCBI Taxonomy" id="520762"/>
    <lineage>
        <taxon>Bacteria</taxon>
        <taxon>Bacillati</taxon>
        <taxon>Bacillota</taxon>
        <taxon>Clostridia</taxon>
        <taxon>Peptostreptococcales</taxon>
        <taxon>Thermotaleaceae</taxon>
        <taxon>Thermotalea</taxon>
    </lineage>
</organism>
<keyword evidence="2" id="KW-1185">Reference proteome</keyword>
<dbReference type="InterPro" id="IPR029069">
    <property type="entry name" value="HotDog_dom_sf"/>
</dbReference>
<dbReference type="Gene3D" id="3.10.129.10">
    <property type="entry name" value="Hotdog Thioesterase"/>
    <property type="match status" value="1"/>
</dbReference>
<dbReference type="AlphaFoldDB" id="A0A140L798"/>
<dbReference type="EMBL" id="LOEE01000027">
    <property type="protein sequence ID" value="KXG76423.1"/>
    <property type="molecule type" value="Genomic_DNA"/>
</dbReference>
<dbReference type="SUPFAM" id="SSF54637">
    <property type="entry name" value="Thioesterase/thiol ester dehydrase-isomerase"/>
    <property type="match status" value="1"/>
</dbReference>
<evidence type="ECO:0000313" key="1">
    <source>
        <dbReference type="EMBL" id="KXG76423.1"/>
    </source>
</evidence>
<dbReference type="Proteomes" id="UP000070456">
    <property type="component" value="Unassembled WGS sequence"/>
</dbReference>
<evidence type="ECO:0000313" key="2">
    <source>
        <dbReference type="Proteomes" id="UP000070456"/>
    </source>
</evidence>